<gene>
    <name evidence="2" type="ORF">ACFQ34_30375</name>
</gene>
<evidence type="ECO:0000259" key="1">
    <source>
        <dbReference type="Pfam" id="PF01425"/>
    </source>
</evidence>
<protein>
    <submittedName>
        <fullName evidence="2">Amidase</fullName>
    </submittedName>
</protein>
<dbReference type="InterPro" id="IPR000120">
    <property type="entry name" value="Amidase"/>
</dbReference>
<dbReference type="EMBL" id="JBHTMB010000300">
    <property type="protein sequence ID" value="MFD1237612.1"/>
    <property type="molecule type" value="Genomic_DNA"/>
</dbReference>
<accession>A0ABW3VQT9</accession>
<dbReference type="RefSeq" id="WP_346089952.1">
    <property type="nucleotide sequence ID" value="NZ_BAABKS010000005.1"/>
</dbReference>
<comment type="caution">
    <text evidence="2">The sequence shown here is derived from an EMBL/GenBank/DDBJ whole genome shotgun (WGS) entry which is preliminary data.</text>
</comment>
<dbReference type="Gene3D" id="3.90.1300.10">
    <property type="entry name" value="Amidase signature (AS) domain"/>
    <property type="match status" value="1"/>
</dbReference>
<feature type="domain" description="Amidase" evidence="1">
    <location>
        <begin position="22"/>
        <end position="442"/>
    </location>
</feature>
<organism evidence="2 3">
    <name type="scientific">Pseudonocardia benzenivorans</name>
    <dbReference type="NCBI Taxonomy" id="228005"/>
    <lineage>
        <taxon>Bacteria</taxon>
        <taxon>Bacillati</taxon>
        <taxon>Actinomycetota</taxon>
        <taxon>Actinomycetes</taxon>
        <taxon>Pseudonocardiales</taxon>
        <taxon>Pseudonocardiaceae</taxon>
        <taxon>Pseudonocardia</taxon>
    </lineage>
</organism>
<keyword evidence="3" id="KW-1185">Reference proteome</keyword>
<dbReference type="InterPro" id="IPR036928">
    <property type="entry name" value="AS_sf"/>
</dbReference>
<dbReference type="Proteomes" id="UP001597182">
    <property type="component" value="Unassembled WGS sequence"/>
</dbReference>
<name>A0ABW3VQT9_9PSEU</name>
<sequence>MSLTLTDAAAALRTGTTTSRALTEAAIATADRLDARVGTYLARFDEYALATADRADAELAAGHDRGPLHGIPFGVKDIIAMAEGPTTAQSLVLDRSWGAGKDAPVVARLKAAGAVITGKTTTMEFACGMPDLGKPFPVPRNPWDLETWPGGSSSGTGSGVAAGMFLAGLGTDTAGSIRIPAALCGITGLMPTFGRVPKSGCVPLGYSLDHIGPMARSAADCAAVLAVIAGSHASDPDCVDAPFTAEPAGDDLSGLRIGVVREGHFPDGADPALAPAFDAAVAQLEASGATTVEVVLPLRAELMTADIVTTACEALAYHRTDMTTRWDDYFAATRAMIARGAMVSGADYVQAQRMRRAGQLALGRLFAEVDVVACPTISVGAPALQGYLDGTTEIMELFAHIHTGYWDSVGNPVLALPMGATASGMPLSLQLAGRPFEEAMLLRAGSAFQARTTHHLRVPALAAGDEAVAA</sequence>
<dbReference type="PROSITE" id="PS00571">
    <property type="entry name" value="AMIDASES"/>
    <property type="match status" value="1"/>
</dbReference>
<dbReference type="InterPro" id="IPR023631">
    <property type="entry name" value="Amidase_dom"/>
</dbReference>
<dbReference type="PANTHER" id="PTHR11895:SF176">
    <property type="entry name" value="AMIDASE AMID-RELATED"/>
    <property type="match status" value="1"/>
</dbReference>
<evidence type="ECO:0000313" key="3">
    <source>
        <dbReference type="Proteomes" id="UP001597182"/>
    </source>
</evidence>
<dbReference type="Pfam" id="PF01425">
    <property type="entry name" value="Amidase"/>
    <property type="match status" value="1"/>
</dbReference>
<reference evidence="3" key="1">
    <citation type="journal article" date="2019" name="Int. J. Syst. Evol. Microbiol.">
        <title>The Global Catalogue of Microorganisms (GCM) 10K type strain sequencing project: providing services to taxonomists for standard genome sequencing and annotation.</title>
        <authorList>
            <consortium name="The Broad Institute Genomics Platform"/>
            <consortium name="The Broad Institute Genome Sequencing Center for Infectious Disease"/>
            <person name="Wu L."/>
            <person name="Ma J."/>
        </authorList>
    </citation>
    <scope>NUCLEOTIDE SEQUENCE [LARGE SCALE GENOMIC DNA]</scope>
    <source>
        <strain evidence="3">CCUG 49018</strain>
    </source>
</reference>
<proteinExistence type="predicted"/>
<evidence type="ECO:0000313" key="2">
    <source>
        <dbReference type="EMBL" id="MFD1237612.1"/>
    </source>
</evidence>
<dbReference type="SUPFAM" id="SSF75304">
    <property type="entry name" value="Amidase signature (AS) enzymes"/>
    <property type="match status" value="1"/>
</dbReference>
<dbReference type="InterPro" id="IPR020556">
    <property type="entry name" value="Amidase_CS"/>
</dbReference>
<dbReference type="PANTHER" id="PTHR11895">
    <property type="entry name" value="TRANSAMIDASE"/>
    <property type="match status" value="1"/>
</dbReference>